<comment type="caution">
    <text evidence="3">The sequence shown here is derived from an EMBL/GenBank/DDBJ whole genome shotgun (WGS) entry which is preliminary data.</text>
</comment>
<name>A0ABD1ZA58_9MARC</name>
<feature type="region of interest" description="Disordered" evidence="2">
    <location>
        <begin position="1"/>
        <end position="69"/>
    </location>
</feature>
<evidence type="ECO:0000313" key="3">
    <source>
        <dbReference type="EMBL" id="KAL2644666.1"/>
    </source>
</evidence>
<evidence type="ECO:0000313" key="4">
    <source>
        <dbReference type="Proteomes" id="UP001605036"/>
    </source>
</evidence>
<keyword evidence="4" id="KW-1185">Reference proteome</keyword>
<feature type="compositionally biased region" description="Basic and acidic residues" evidence="2">
    <location>
        <begin position="1"/>
        <end position="10"/>
    </location>
</feature>
<evidence type="ECO:0000256" key="1">
    <source>
        <dbReference type="SAM" id="Coils"/>
    </source>
</evidence>
<protein>
    <submittedName>
        <fullName evidence="3">Uncharacterized protein</fullName>
    </submittedName>
</protein>
<reference evidence="3 4" key="1">
    <citation type="submission" date="2024-09" db="EMBL/GenBank/DDBJ databases">
        <title>Chromosome-scale assembly of Riccia fluitans.</title>
        <authorList>
            <person name="Paukszto L."/>
            <person name="Sawicki J."/>
            <person name="Karawczyk K."/>
            <person name="Piernik-Szablinska J."/>
            <person name="Szczecinska M."/>
            <person name="Mazdziarz M."/>
        </authorList>
    </citation>
    <scope>NUCLEOTIDE SEQUENCE [LARGE SCALE GENOMIC DNA]</scope>
    <source>
        <strain evidence="3">Rf_01</strain>
        <tissue evidence="3">Aerial parts of the thallus</tissue>
    </source>
</reference>
<feature type="region of interest" description="Disordered" evidence="2">
    <location>
        <begin position="155"/>
        <end position="211"/>
    </location>
</feature>
<feature type="compositionally biased region" description="Low complexity" evidence="2">
    <location>
        <begin position="38"/>
        <end position="53"/>
    </location>
</feature>
<evidence type="ECO:0000256" key="2">
    <source>
        <dbReference type="SAM" id="MobiDB-lite"/>
    </source>
</evidence>
<feature type="coiled-coil region" evidence="1">
    <location>
        <begin position="211"/>
        <end position="302"/>
    </location>
</feature>
<proteinExistence type="predicted"/>
<gene>
    <name evidence="3" type="ORF">R1flu_012253</name>
</gene>
<organism evidence="3 4">
    <name type="scientific">Riccia fluitans</name>
    <dbReference type="NCBI Taxonomy" id="41844"/>
    <lineage>
        <taxon>Eukaryota</taxon>
        <taxon>Viridiplantae</taxon>
        <taxon>Streptophyta</taxon>
        <taxon>Embryophyta</taxon>
        <taxon>Marchantiophyta</taxon>
        <taxon>Marchantiopsida</taxon>
        <taxon>Marchantiidae</taxon>
        <taxon>Marchantiales</taxon>
        <taxon>Ricciaceae</taxon>
        <taxon>Riccia</taxon>
    </lineage>
</organism>
<keyword evidence="1" id="KW-0175">Coiled coil</keyword>
<dbReference type="AlphaFoldDB" id="A0ABD1ZA58"/>
<dbReference type="Proteomes" id="UP001605036">
    <property type="component" value="Unassembled WGS sequence"/>
</dbReference>
<sequence length="500" mass="57117">MEKHRNDMIHSRRKSSPQKVSTITPVVEKNGDVTIKIPSNLLRSSSRPSSSSPDEVNTRKKREIQAEDISPRISRSRSFSYDERAPFVVSPEDEFDALYRQLVTLKGQPVIRNPLCQVEPDVTPVDYCAQEQFPFGSPLSEVETTHTSTMLIGNERRRSNTSITMGSAASSSSLWAVTGQEENRNEERRNHQRQKRGEGGGPTTLGVPEVKETHRRELEKLQEKHFKMTSQLVRLEKDHTTNIHDVVESHRRELTRMEEKLLIATSQLTNVEKDHFKKGKTIRSLERKVEDYHHRINEVEQALNFLTVHSYQARLRDVYRKMFLECVRKKLRAKLRAWFKSPPCPVDYHLVSYDKVIKACEQVEELEKHLGLSREAVRLTSEDASTIRGGVHDNERIHIGIYAEMVHSQAPELAGALSPPSIEEGIRSFEAGESGLLVNQTMGLCFPLPGEVFFHFLRRCTFIESVGQAMTAEHRGPNQRGDMLSCTSAKWITRKIVVFA</sequence>
<dbReference type="EMBL" id="JBHFFA010000002">
    <property type="protein sequence ID" value="KAL2644666.1"/>
    <property type="molecule type" value="Genomic_DNA"/>
</dbReference>
<accession>A0ABD1ZA58</accession>